<dbReference type="Proteomes" id="UP000283509">
    <property type="component" value="Unassembled WGS sequence"/>
</dbReference>
<evidence type="ECO:0000313" key="3">
    <source>
        <dbReference type="Proteomes" id="UP000283509"/>
    </source>
</evidence>
<organism evidence="2 3">
    <name type="scientific">Penaeus vannamei</name>
    <name type="common">Whiteleg shrimp</name>
    <name type="synonym">Litopenaeus vannamei</name>
    <dbReference type="NCBI Taxonomy" id="6689"/>
    <lineage>
        <taxon>Eukaryota</taxon>
        <taxon>Metazoa</taxon>
        <taxon>Ecdysozoa</taxon>
        <taxon>Arthropoda</taxon>
        <taxon>Crustacea</taxon>
        <taxon>Multicrustacea</taxon>
        <taxon>Malacostraca</taxon>
        <taxon>Eumalacostraca</taxon>
        <taxon>Eucarida</taxon>
        <taxon>Decapoda</taxon>
        <taxon>Dendrobranchiata</taxon>
        <taxon>Penaeoidea</taxon>
        <taxon>Penaeidae</taxon>
        <taxon>Penaeus</taxon>
    </lineage>
</organism>
<dbReference type="EMBL" id="QCYY01001760">
    <property type="protein sequence ID" value="ROT75542.1"/>
    <property type="molecule type" value="Genomic_DNA"/>
</dbReference>
<feature type="signal peptide" evidence="1">
    <location>
        <begin position="1"/>
        <end position="22"/>
    </location>
</feature>
<reference evidence="2 3" key="1">
    <citation type="submission" date="2018-04" db="EMBL/GenBank/DDBJ databases">
        <authorList>
            <person name="Zhang X."/>
            <person name="Yuan J."/>
            <person name="Li F."/>
            <person name="Xiang J."/>
        </authorList>
    </citation>
    <scope>NUCLEOTIDE SEQUENCE [LARGE SCALE GENOMIC DNA]</scope>
    <source>
        <tissue evidence="2">Muscle</tissue>
    </source>
</reference>
<sequence>MKSVLPLAVCLLFVSSIGQGHGNPLQGSVPPGVSAAPMGCGKKIGQGCVKSIVVKMKCVNGTYVDACNTCQCAKEPNENLSLYRITQEHEYILQEPGSSQPLMAARPLPPAASTGPVGCAKTIGQGCVKSIVVQMKCVNGTYVDACNTCHCAKPLMAASPLPPAASEGPVGCGGTIGQGCEQSIVDDMNCTHGTYMDMCNMCHCAKGLNEILSLYHIVHGHGYPLQGPGPLHPLPTPRPVQPAVSTGPAGCGSGMGQGCMQSIVDNMNCDHGTYVDTCNLCQCAKVRSVSCQGPAEPAVSGSPVEYNKTRSQGCVQNTVDDMKCAHGTYVDMCNRCQCAKGPNETCGGTWGEHGRCTSKLHCFVENVTLVGKCRLNIDG</sequence>
<reference evidence="2 3" key="2">
    <citation type="submission" date="2019-01" db="EMBL/GenBank/DDBJ databases">
        <title>The decoding of complex shrimp genome reveals the adaptation for benthos swimmer, frequently molting mechanism and breeding impact on genome.</title>
        <authorList>
            <person name="Sun Y."/>
            <person name="Gao Y."/>
            <person name="Yu Y."/>
        </authorList>
    </citation>
    <scope>NUCLEOTIDE SEQUENCE [LARGE SCALE GENOMIC DNA]</scope>
    <source>
        <tissue evidence="2">Muscle</tissue>
    </source>
</reference>
<keyword evidence="3" id="KW-1185">Reference proteome</keyword>
<evidence type="ECO:0000256" key="1">
    <source>
        <dbReference type="SAM" id="SignalP"/>
    </source>
</evidence>
<name>A0A3R7QRH9_PENVA</name>
<comment type="caution">
    <text evidence="2">The sequence shown here is derived from an EMBL/GenBank/DDBJ whole genome shotgun (WGS) entry which is preliminary data.</text>
</comment>
<evidence type="ECO:0000313" key="2">
    <source>
        <dbReference type="EMBL" id="ROT75542.1"/>
    </source>
</evidence>
<keyword evidence="1" id="KW-0732">Signal</keyword>
<gene>
    <name evidence="2" type="ORF">C7M84_005935</name>
</gene>
<accession>A0A3R7QRH9</accession>
<dbReference type="Gene3D" id="4.10.40.20">
    <property type="match status" value="1"/>
</dbReference>
<dbReference type="OrthoDB" id="5976811at2759"/>
<protein>
    <submittedName>
        <fullName evidence="2">Neuroparsin</fullName>
    </submittedName>
</protein>
<dbReference type="AlphaFoldDB" id="A0A3R7QRH9"/>
<proteinExistence type="predicted"/>
<feature type="chain" id="PRO_5018716527" evidence="1">
    <location>
        <begin position="23"/>
        <end position="379"/>
    </location>
</feature>